<comment type="pathway">
    <text evidence="2">Carbohydrate metabolism; galactose metabolism.</text>
</comment>
<comment type="caution">
    <text evidence="6">The sequence shown here is derived from an EMBL/GenBank/DDBJ whole genome shotgun (WGS) entry which is preliminary data.</text>
</comment>
<evidence type="ECO:0000256" key="1">
    <source>
        <dbReference type="ARBA" id="ARBA00001712"/>
    </source>
</evidence>
<organism evidence="6 7">
    <name type="scientific">Aphis craccivora</name>
    <name type="common">Cowpea aphid</name>
    <dbReference type="NCBI Taxonomy" id="307492"/>
    <lineage>
        <taxon>Eukaryota</taxon>
        <taxon>Metazoa</taxon>
        <taxon>Ecdysozoa</taxon>
        <taxon>Arthropoda</taxon>
        <taxon>Hexapoda</taxon>
        <taxon>Insecta</taxon>
        <taxon>Pterygota</taxon>
        <taxon>Neoptera</taxon>
        <taxon>Paraneoptera</taxon>
        <taxon>Hemiptera</taxon>
        <taxon>Sternorrhyncha</taxon>
        <taxon>Aphidomorpha</taxon>
        <taxon>Aphidoidea</taxon>
        <taxon>Aphididae</taxon>
        <taxon>Aphidini</taxon>
        <taxon>Aphis</taxon>
        <taxon>Aphis</taxon>
    </lineage>
</organism>
<dbReference type="AlphaFoldDB" id="A0A6G0YH66"/>
<proteinExistence type="predicted"/>
<sequence>MWSHFGPWAYGPLHGFAMTCRWIVEKQPEPLDNGDIEALFSLVDNSITKQMWNYSFKLVLRVILREKELQVSFNLYNSSLEPFQFNMLFHTYLKVPDVRKCNISGLQGCMYVDKTKENSVYQEPREMVTVNHWTDRIYQNTQQEHVISNVVSGRKMKMIKYNMPDTVVWNPWDVTSSTMSDFGEDEYPNMICVEAGIVITPITLNPNNTYEGTIILQSGAAVGGARSKVRGVNARQRCSPLSADINRNSGSSYFQSQTSPVSTMLNRQPAVNHGWFTSMMTTTDFFSPQRYPSNNPVPPVHHDSTCDQHSSCTICSLNL</sequence>
<dbReference type="GO" id="GO:0006012">
    <property type="term" value="P:galactose metabolic process"/>
    <property type="evidence" value="ECO:0007669"/>
    <property type="project" value="UniProtKB-UniPathway"/>
</dbReference>
<dbReference type="GO" id="GO:0005737">
    <property type="term" value="C:cytoplasm"/>
    <property type="evidence" value="ECO:0007669"/>
    <property type="project" value="TreeGrafter"/>
</dbReference>
<dbReference type="Pfam" id="PF01263">
    <property type="entry name" value="Aldose_epim"/>
    <property type="match status" value="1"/>
</dbReference>
<dbReference type="InterPro" id="IPR014718">
    <property type="entry name" value="GH-type_carb-bd"/>
</dbReference>
<dbReference type="Proteomes" id="UP000478052">
    <property type="component" value="Unassembled WGS sequence"/>
</dbReference>
<evidence type="ECO:0000256" key="3">
    <source>
        <dbReference type="ARBA" id="ARBA00021023"/>
    </source>
</evidence>
<dbReference type="GO" id="GO:0047938">
    <property type="term" value="F:glucose-6-phosphate 1-epimerase activity"/>
    <property type="evidence" value="ECO:0007669"/>
    <property type="project" value="TreeGrafter"/>
</dbReference>
<dbReference type="PANTHER" id="PTHR11122">
    <property type="entry name" value="APOSPORY-ASSOCIATED PROTEIN C-RELATED"/>
    <property type="match status" value="1"/>
</dbReference>
<evidence type="ECO:0000313" key="6">
    <source>
        <dbReference type="EMBL" id="KAF0755651.1"/>
    </source>
</evidence>
<dbReference type="PANTHER" id="PTHR11122:SF13">
    <property type="entry name" value="GLUCOSE-6-PHOSPHATE 1-EPIMERASE"/>
    <property type="match status" value="1"/>
</dbReference>
<reference evidence="6 7" key="1">
    <citation type="submission" date="2019-08" db="EMBL/GenBank/DDBJ databases">
        <title>Whole genome of Aphis craccivora.</title>
        <authorList>
            <person name="Voronova N.V."/>
            <person name="Shulinski R.S."/>
            <person name="Bandarenka Y.V."/>
            <person name="Zhorov D.G."/>
            <person name="Warner D."/>
        </authorList>
    </citation>
    <scope>NUCLEOTIDE SEQUENCE [LARGE SCALE GENOMIC DNA]</scope>
    <source>
        <strain evidence="6">180601</strain>
        <tissue evidence="6">Whole Body</tissue>
    </source>
</reference>
<gene>
    <name evidence="6" type="ORF">FWK35_00031405</name>
</gene>
<dbReference type="OrthoDB" id="1659429at2759"/>
<evidence type="ECO:0000313" key="7">
    <source>
        <dbReference type="Proteomes" id="UP000478052"/>
    </source>
</evidence>
<dbReference type="Gene3D" id="2.70.98.10">
    <property type="match status" value="1"/>
</dbReference>
<dbReference type="GO" id="GO:0004034">
    <property type="term" value="F:aldose 1-epimerase activity"/>
    <property type="evidence" value="ECO:0007669"/>
    <property type="project" value="UniProtKB-EC"/>
</dbReference>
<evidence type="ECO:0000256" key="2">
    <source>
        <dbReference type="ARBA" id="ARBA00004947"/>
    </source>
</evidence>
<dbReference type="InterPro" id="IPR011013">
    <property type="entry name" value="Gal_mutarotase_sf_dom"/>
</dbReference>
<dbReference type="InterPro" id="IPR008183">
    <property type="entry name" value="Aldose_1/G6P_1-epimerase"/>
</dbReference>
<dbReference type="GO" id="GO:0030246">
    <property type="term" value="F:carbohydrate binding"/>
    <property type="evidence" value="ECO:0007669"/>
    <property type="project" value="InterPro"/>
</dbReference>
<comment type="catalytic activity">
    <reaction evidence="1">
        <text>alpha-D-galactose = beta-D-galactose</text>
        <dbReference type="Rhea" id="RHEA:28675"/>
        <dbReference type="ChEBI" id="CHEBI:27667"/>
        <dbReference type="ChEBI" id="CHEBI:28061"/>
        <dbReference type="EC" id="5.1.3.3"/>
    </reaction>
    <physiologicalReaction direction="right-to-left" evidence="1">
        <dbReference type="Rhea" id="RHEA:28677"/>
    </physiologicalReaction>
</comment>
<dbReference type="EMBL" id="VUJU01004065">
    <property type="protein sequence ID" value="KAF0755651.1"/>
    <property type="molecule type" value="Genomic_DNA"/>
</dbReference>
<keyword evidence="7" id="KW-1185">Reference proteome</keyword>
<comment type="function">
    <text evidence="5">Mutarotase that catalyzes the interconversion of beta-D-galactose and alpha-D-galactose during galactose metabolism. Beta-D-galactose is metabolized in the liver into glucose 1-phosphate, the primary metabolic fuel, by the action of four enzymes that constitute the Leloir pathway: GALM, GALK1 (galactokinase), GALT (galactose-1-phosphate uridylyltransferase) and GALE (UDP-galactose-4'-epimerase). Involved in the maintenance of the equilibrium between the beta- and alpha-anomers of galactose, therefore ensuring a sufficient supply of the alpha-anomer for GALK1. Also active on D-glucose although shows a preference for galactose over glucose.</text>
</comment>
<dbReference type="SUPFAM" id="SSF74650">
    <property type="entry name" value="Galactose mutarotase-like"/>
    <property type="match status" value="1"/>
</dbReference>
<evidence type="ECO:0000256" key="5">
    <source>
        <dbReference type="ARBA" id="ARBA00045743"/>
    </source>
</evidence>
<name>A0A6G0YH66_APHCR</name>
<protein>
    <recommendedName>
        <fullName evidence="3">Galactose mutarotase</fullName>
    </recommendedName>
    <alternativeName>
        <fullName evidence="4">Aldose 1-epimerase</fullName>
    </alternativeName>
</protein>
<evidence type="ECO:0000256" key="4">
    <source>
        <dbReference type="ARBA" id="ARBA00032729"/>
    </source>
</evidence>
<accession>A0A6G0YH66</accession>
<dbReference type="UniPathway" id="UPA00214"/>